<evidence type="ECO:0000313" key="2">
    <source>
        <dbReference type="EMBL" id="OSX73832.1"/>
    </source>
</evidence>
<proteinExistence type="predicted"/>
<reference evidence="2 3" key="1">
    <citation type="submission" date="2017-03" db="EMBL/GenBank/DDBJ databases">
        <title>WGS assembly of Porphyra umbilicalis.</title>
        <authorList>
            <person name="Brawley S.H."/>
            <person name="Blouin N.A."/>
            <person name="Ficko-Blean E."/>
            <person name="Wheeler G.L."/>
            <person name="Lohr M."/>
            <person name="Goodson H.V."/>
            <person name="Jenkins J.W."/>
            <person name="Blaby-Haas C.E."/>
            <person name="Helliwell K.E."/>
            <person name="Chan C."/>
            <person name="Marriage T."/>
            <person name="Bhattacharya D."/>
            <person name="Klein A.S."/>
            <person name="Badis Y."/>
            <person name="Brodie J."/>
            <person name="Cao Y."/>
            <person name="Collen J."/>
            <person name="Dittami S.M."/>
            <person name="Gachon C.M."/>
            <person name="Green B.R."/>
            <person name="Karpowicz S."/>
            <person name="Kim J.W."/>
            <person name="Kudahl U."/>
            <person name="Lin S."/>
            <person name="Michel G."/>
            <person name="Mittag M."/>
            <person name="Olson B.J."/>
            <person name="Pangilinan J."/>
            <person name="Peng Y."/>
            <person name="Qiu H."/>
            <person name="Shu S."/>
            <person name="Singer J.T."/>
            <person name="Smith A.G."/>
            <person name="Sprecher B.N."/>
            <person name="Wagner V."/>
            <person name="Wang W."/>
            <person name="Wang Z.-Y."/>
            <person name="Yan J."/>
            <person name="Yarish C."/>
            <person name="Zoeuner-Riek S."/>
            <person name="Zhuang Y."/>
            <person name="Zou Y."/>
            <person name="Lindquist E.A."/>
            <person name="Grimwood J."/>
            <person name="Barry K."/>
            <person name="Rokhsar D.S."/>
            <person name="Schmutz J."/>
            <person name="Stiller J.W."/>
            <person name="Grossman A.R."/>
            <person name="Prochnik S.E."/>
        </authorList>
    </citation>
    <scope>NUCLEOTIDE SEQUENCE [LARGE SCALE GENOMIC DNA]</scope>
    <source>
        <strain evidence="2">4086291</strain>
    </source>
</reference>
<protein>
    <submittedName>
        <fullName evidence="2">Uncharacterized protein</fullName>
    </submittedName>
</protein>
<organism evidence="2 3">
    <name type="scientific">Porphyra umbilicalis</name>
    <name type="common">Purple laver</name>
    <name type="synonym">Red alga</name>
    <dbReference type="NCBI Taxonomy" id="2786"/>
    <lineage>
        <taxon>Eukaryota</taxon>
        <taxon>Rhodophyta</taxon>
        <taxon>Bangiophyceae</taxon>
        <taxon>Bangiales</taxon>
        <taxon>Bangiaceae</taxon>
        <taxon>Porphyra</taxon>
    </lineage>
</organism>
<name>A0A1X6NZ08_PORUM</name>
<evidence type="ECO:0000313" key="3">
    <source>
        <dbReference type="Proteomes" id="UP000218209"/>
    </source>
</evidence>
<accession>A0A1X6NZ08</accession>
<sequence length="170" mass="17779">MPHKPHLSAPVRLVAAASTSAGVAAAANAVATSSVWKASLTPPVAVAMADEEEGGERKRRAAVRRTGATTHTRHRGRRVAMWRRYGAGGGGKVGADVGDGMVAGHRDGGKRLATSRGHKGLASGPHSKQMEHVSAGLTGQRAAALSRPGASDIQRQRLRASGEMNREKRW</sequence>
<keyword evidence="3" id="KW-1185">Reference proteome</keyword>
<feature type="region of interest" description="Disordered" evidence="1">
    <location>
        <begin position="49"/>
        <end position="76"/>
    </location>
</feature>
<dbReference type="Proteomes" id="UP000218209">
    <property type="component" value="Unassembled WGS sequence"/>
</dbReference>
<feature type="region of interest" description="Disordered" evidence="1">
    <location>
        <begin position="106"/>
        <end position="170"/>
    </location>
</feature>
<dbReference type="AlphaFoldDB" id="A0A1X6NZ08"/>
<gene>
    <name evidence="2" type="ORF">BU14_0325s0011</name>
</gene>
<evidence type="ECO:0000256" key="1">
    <source>
        <dbReference type="SAM" id="MobiDB-lite"/>
    </source>
</evidence>
<dbReference type="EMBL" id="KV918977">
    <property type="protein sequence ID" value="OSX73832.1"/>
    <property type="molecule type" value="Genomic_DNA"/>
</dbReference>